<dbReference type="EMBL" id="JBGBPQ010000014">
    <property type="protein sequence ID" value="KAL1511488.1"/>
    <property type="molecule type" value="Genomic_DNA"/>
</dbReference>
<dbReference type="AlphaFoldDB" id="A0AB34J1U0"/>
<dbReference type="GO" id="GO:0000110">
    <property type="term" value="C:nucleotide-excision repair factor 1 complex"/>
    <property type="evidence" value="ECO:0007669"/>
    <property type="project" value="TreeGrafter"/>
</dbReference>
<evidence type="ECO:0000256" key="4">
    <source>
        <dbReference type="ARBA" id="ARBA00023125"/>
    </source>
</evidence>
<dbReference type="PANTHER" id="PTHR12749">
    <property type="entry name" value="EXCISION REPAIR CROSS-COMPLEMENTING 1 ERCC1"/>
    <property type="match status" value="1"/>
</dbReference>
<evidence type="ECO:0000259" key="9">
    <source>
        <dbReference type="Pfam" id="PF03834"/>
    </source>
</evidence>
<feature type="compositionally biased region" description="Polar residues" evidence="8">
    <location>
        <begin position="55"/>
        <end position="68"/>
    </location>
</feature>
<proteinExistence type="inferred from homology"/>
<feature type="domain" description="ERCC1-like central" evidence="9">
    <location>
        <begin position="84"/>
        <end position="197"/>
    </location>
</feature>
<feature type="compositionally biased region" description="Low complexity" evidence="8">
    <location>
        <begin position="24"/>
        <end position="34"/>
    </location>
</feature>
<dbReference type="SUPFAM" id="SSF52980">
    <property type="entry name" value="Restriction endonuclease-like"/>
    <property type="match status" value="1"/>
</dbReference>
<protein>
    <recommendedName>
        <fullName evidence="7">DNA excision repair protein ERCC-1</fullName>
    </recommendedName>
</protein>
<dbReference type="FunFam" id="3.40.50.10130:FF:000001">
    <property type="entry name" value="DNA excision repair protein ERCC-1"/>
    <property type="match status" value="1"/>
</dbReference>
<feature type="region of interest" description="Disordered" evidence="8">
    <location>
        <begin position="1"/>
        <end position="76"/>
    </location>
</feature>
<evidence type="ECO:0000313" key="11">
    <source>
        <dbReference type="Proteomes" id="UP001515480"/>
    </source>
</evidence>
<name>A0AB34J1U0_PRYPA</name>
<feature type="compositionally biased region" description="Low complexity" evidence="8">
    <location>
        <begin position="299"/>
        <end position="316"/>
    </location>
</feature>
<evidence type="ECO:0000256" key="8">
    <source>
        <dbReference type="SAM" id="MobiDB-lite"/>
    </source>
</evidence>
<dbReference type="FunFam" id="1.10.150.20:FF:000017">
    <property type="entry name" value="DNA excision repair protein ERCC-1"/>
    <property type="match status" value="1"/>
</dbReference>
<keyword evidence="5" id="KW-0234">DNA repair</keyword>
<comment type="caution">
    <text evidence="10">The sequence shown here is derived from an EMBL/GenBank/DDBJ whole genome shotgun (WGS) entry which is preliminary data.</text>
</comment>
<evidence type="ECO:0000256" key="2">
    <source>
        <dbReference type="ARBA" id="ARBA00008283"/>
    </source>
</evidence>
<dbReference type="GO" id="GO:0070914">
    <property type="term" value="P:UV-damage excision repair"/>
    <property type="evidence" value="ECO:0007669"/>
    <property type="project" value="TreeGrafter"/>
</dbReference>
<accession>A0AB34J1U0</accession>
<organism evidence="10 11">
    <name type="scientific">Prymnesium parvum</name>
    <name type="common">Toxic golden alga</name>
    <dbReference type="NCBI Taxonomy" id="97485"/>
    <lineage>
        <taxon>Eukaryota</taxon>
        <taxon>Haptista</taxon>
        <taxon>Haptophyta</taxon>
        <taxon>Prymnesiophyceae</taxon>
        <taxon>Prymnesiales</taxon>
        <taxon>Prymnesiaceae</taxon>
        <taxon>Prymnesium</taxon>
    </lineage>
</organism>
<evidence type="ECO:0000256" key="5">
    <source>
        <dbReference type="ARBA" id="ARBA00023204"/>
    </source>
</evidence>
<dbReference type="Gene3D" id="1.10.150.20">
    <property type="entry name" value="5' to 3' exonuclease, C-terminal subdomain"/>
    <property type="match status" value="1"/>
</dbReference>
<dbReference type="Pfam" id="PF03834">
    <property type="entry name" value="Rad10"/>
    <property type="match status" value="1"/>
</dbReference>
<comment type="similarity">
    <text evidence="2">Belongs to the ERCC1/RAD10/SWI10 family.</text>
</comment>
<dbReference type="GO" id="GO:0006302">
    <property type="term" value="P:double-strand break repair"/>
    <property type="evidence" value="ECO:0007669"/>
    <property type="project" value="UniProtKB-ARBA"/>
</dbReference>
<evidence type="ECO:0000256" key="3">
    <source>
        <dbReference type="ARBA" id="ARBA00022763"/>
    </source>
</evidence>
<evidence type="ECO:0000256" key="7">
    <source>
        <dbReference type="ARBA" id="ARBA00071993"/>
    </source>
</evidence>
<sequence length="316" mass="34075">MWRLPTASDLRAAAQKRQRTDLFAASQSSTSGAPSPTPPVGTHPAQPRPCAHTAANASRNPPSAQTSHTARHLAAAPPPAAPAILVSPRQQGNPVLRSIRNVPWQFGDHTNGADYVLSESCSALFLSLRYHLLHPGYLLRRLREMTAQPSLRVVLLLVDSEDAEKAVLEVTRIACAHECTAVLAWSSQEAARYLETLRAYAKKPADLIKERSDGAFLSQLADCLTTVRPLNKTDVATLHANFGSLRAMMQATPEELAMCPGLGERKVSKLLDAFVEPFVPSRVRRAVHEAQRSAEGQPAAEGVRAAAEGVHASRSA</sequence>
<dbReference type="InterPro" id="IPR047260">
    <property type="entry name" value="ERCC1-like_central_dom"/>
</dbReference>
<evidence type="ECO:0000256" key="6">
    <source>
        <dbReference type="ARBA" id="ARBA00023242"/>
    </source>
</evidence>
<keyword evidence="3" id="KW-0227">DNA damage</keyword>
<evidence type="ECO:0000256" key="1">
    <source>
        <dbReference type="ARBA" id="ARBA00004123"/>
    </source>
</evidence>
<gene>
    <name evidence="10" type="ORF">AB1Y20_006286</name>
</gene>
<dbReference type="Gene3D" id="3.40.50.10130">
    <property type="match status" value="1"/>
</dbReference>
<dbReference type="InterPro" id="IPR011335">
    <property type="entry name" value="Restrct_endonuc-II-like"/>
</dbReference>
<comment type="subcellular location">
    <subcellularLocation>
        <location evidence="1">Nucleus</location>
    </subcellularLocation>
</comment>
<dbReference type="GO" id="GO:0070522">
    <property type="term" value="C:ERCC4-ERCC1 complex"/>
    <property type="evidence" value="ECO:0007669"/>
    <property type="project" value="TreeGrafter"/>
</dbReference>
<dbReference type="GO" id="GO:0003684">
    <property type="term" value="F:damaged DNA binding"/>
    <property type="evidence" value="ECO:0007669"/>
    <property type="project" value="InterPro"/>
</dbReference>
<keyword evidence="11" id="KW-1185">Reference proteome</keyword>
<feature type="region of interest" description="Disordered" evidence="8">
    <location>
        <begin position="289"/>
        <end position="316"/>
    </location>
</feature>
<keyword evidence="6" id="KW-0539">Nucleus</keyword>
<dbReference type="InterPro" id="IPR010994">
    <property type="entry name" value="RuvA_2-like"/>
</dbReference>
<dbReference type="InterPro" id="IPR004579">
    <property type="entry name" value="ERCC1/RAD10/SWI10"/>
</dbReference>
<evidence type="ECO:0000313" key="10">
    <source>
        <dbReference type="EMBL" id="KAL1511488.1"/>
    </source>
</evidence>
<dbReference type="GO" id="GO:0003697">
    <property type="term" value="F:single-stranded DNA binding"/>
    <property type="evidence" value="ECO:0007669"/>
    <property type="project" value="TreeGrafter"/>
</dbReference>
<keyword evidence="4" id="KW-0238">DNA-binding</keyword>
<dbReference type="GO" id="GO:0006289">
    <property type="term" value="P:nucleotide-excision repair"/>
    <property type="evidence" value="ECO:0007669"/>
    <property type="project" value="UniProtKB-ARBA"/>
</dbReference>
<dbReference type="GO" id="GO:0006312">
    <property type="term" value="P:mitotic recombination"/>
    <property type="evidence" value="ECO:0007669"/>
    <property type="project" value="TreeGrafter"/>
</dbReference>
<reference evidence="10 11" key="1">
    <citation type="journal article" date="2024" name="Science">
        <title>Giant polyketide synthase enzymes in the biosynthesis of giant marine polyether toxins.</title>
        <authorList>
            <person name="Fallon T.R."/>
            <person name="Shende V.V."/>
            <person name="Wierzbicki I.H."/>
            <person name="Pendleton A.L."/>
            <person name="Watervoot N.F."/>
            <person name="Auber R.P."/>
            <person name="Gonzalez D.J."/>
            <person name="Wisecaver J.H."/>
            <person name="Moore B.S."/>
        </authorList>
    </citation>
    <scope>NUCLEOTIDE SEQUENCE [LARGE SCALE GENOMIC DNA]</scope>
    <source>
        <strain evidence="10 11">12B1</strain>
    </source>
</reference>
<dbReference type="CDD" id="cd22325">
    <property type="entry name" value="ERCC1_C-like"/>
    <property type="match status" value="1"/>
</dbReference>
<dbReference type="NCBIfam" id="TIGR00597">
    <property type="entry name" value="rad10"/>
    <property type="match status" value="1"/>
</dbReference>
<dbReference type="SUPFAM" id="SSF47781">
    <property type="entry name" value="RuvA domain 2-like"/>
    <property type="match status" value="1"/>
</dbReference>
<dbReference type="PANTHER" id="PTHR12749:SF0">
    <property type="entry name" value="DNA EXCISION REPAIR PROTEIN ERCC-1"/>
    <property type="match status" value="1"/>
</dbReference>
<dbReference type="Proteomes" id="UP001515480">
    <property type="component" value="Unassembled WGS sequence"/>
</dbReference>